<sequence length="248" mass="27341">MPSAPPASPSKFDPTQRWADSTHGRRLTSLEREEVARHLPELFGRHFLQIGAWGGEGDWLSGSEMLHRAVLAVGKQPGAQARVDAQHLPLASKSVDAVLLPHTLELVRSPHRLLRETSRVLSDRGRLLLVGFSPWGSLAWRRRVGLAPRALPGSSRYYSAGRVCDWLSLLDFEVLEVRRFGVGFPWLPARSDGNPFTPASLFQVFSEAYLVAAKKRVTPLTLVGQRSRAQVKPLIGLPGVAAHRDGSQ</sequence>
<dbReference type="AlphaFoldDB" id="A0A3N0VER6"/>
<dbReference type="FunCoup" id="A0A3N0VER6">
    <property type="interactions" value="46"/>
</dbReference>
<protein>
    <submittedName>
        <fullName evidence="3">Methyltransferase domain-containing protein</fullName>
    </submittedName>
</protein>
<dbReference type="Pfam" id="PF08241">
    <property type="entry name" value="Methyltransf_11"/>
    <property type="match status" value="1"/>
</dbReference>
<dbReference type="SUPFAM" id="SSF53335">
    <property type="entry name" value="S-adenosyl-L-methionine-dependent methyltransferases"/>
    <property type="match status" value="1"/>
</dbReference>
<dbReference type="RefSeq" id="WP_123211620.1">
    <property type="nucleotide sequence ID" value="NZ_RJVO01000003.1"/>
</dbReference>
<organism evidence="3 4">
    <name type="scientific">Stagnimonas aquatica</name>
    <dbReference type="NCBI Taxonomy" id="2689987"/>
    <lineage>
        <taxon>Bacteria</taxon>
        <taxon>Pseudomonadati</taxon>
        <taxon>Pseudomonadota</taxon>
        <taxon>Gammaproteobacteria</taxon>
        <taxon>Nevskiales</taxon>
        <taxon>Nevskiaceae</taxon>
        <taxon>Stagnimonas</taxon>
    </lineage>
</organism>
<dbReference type="InParanoid" id="A0A3N0VER6"/>
<name>A0A3N0VER6_9GAMM</name>
<evidence type="ECO:0000313" key="3">
    <source>
        <dbReference type="EMBL" id="ROH91165.1"/>
    </source>
</evidence>
<dbReference type="InterPro" id="IPR029063">
    <property type="entry name" value="SAM-dependent_MTases_sf"/>
</dbReference>
<dbReference type="Proteomes" id="UP000282106">
    <property type="component" value="Unassembled WGS sequence"/>
</dbReference>
<evidence type="ECO:0000313" key="4">
    <source>
        <dbReference type="Proteomes" id="UP000282106"/>
    </source>
</evidence>
<gene>
    <name evidence="3" type="ORF">ED208_09420</name>
</gene>
<dbReference type="GO" id="GO:0032259">
    <property type="term" value="P:methylation"/>
    <property type="evidence" value="ECO:0007669"/>
    <property type="project" value="UniProtKB-KW"/>
</dbReference>
<keyword evidence="4" id="KW-1185">Reference proteome</keyword>
<evidence type="ECO:0000256" key="1">
    <source>
        <dbReference type="SAM" id="MobiDB-lite"/>
    </source>
</evidence>
<accession>A0A3N0VER6</accession>
<reference evidence="3 4" key="1">
    <citation type="submission" date="2018-10" db="EMBL/GenBank/DDBJ databases">
        <authorList>
            <person name="Chen W.-M."/>
        </authorList>
    </citation>
    <scope>NUCLEOTIDE SEQUENCE [LARGE SCALE GENOMIC DNA]</scope>
    <source>
        <strain evidence="3 4">THS-13</strain>
    </source>
</reference>
<proteinExistence type="predicted"/>
<dbReference type="InterPro" id="IPR013216">
    <property type="entry name" value="Methyltransf_11"/>
</dbReference>
<feature type="domain" description="Methyltransferase type 11" evidence="2">
    <location>
        <begin position="74"/>
        <end position="128"/>
    </location>
</feature>
<keyword evidence="3" id="KW-0489">Methyltransferase</keyword>
<evidence type="ECO:0000259" key="2">
    <source>
        <dbReference type="Pfam" id="PF08241"/>
    </source>
</evidence>
<dbReference type="EMBL" id="RJVO01000003">
    <property type="protein sequence ID" value="ROH91165.1"/>
    <property type="molecule type" value="Genomic_DNA"/>
</dbReference>
<dbReference type="Gene3D" id="3.40.50.150">
    <property type="entry name" value="Vaccinia Virus protein VP39"/>
    <property type="match status" value="1"/>
</dbReference>
<keyword evidence="3" id="KW-0808">Transferase</keyword>
<feature type="region of interest" description="Disordered" evidence="1">
    <location>
        <begin position="1"/>
        <end position="25"/>
    </location>
</feature>
<comment type="caution">
    <text evidence="3">The sequence shown here is derived from an EMBL/GenBank/DDBJ whole genome shotgun (WGS) entry which is preliminary data.</text>
</comment>
<dbReference type="GO" id="GO:0008757">
    <property type="term" value="F:S-adenosylmethionine-dependent methyltransferase activity"/>
    <property type="evidence" value="ECO:0007669"/>
    <property type="project" value="InterPro"/>
</dbReference>